<evidence type="ECO:0000313" key="1">
    <source>
        <dbReference type="EMBL" id="GBM65130.1"/>
    </source>
</evidence>
<organism evidence="1 2">
    <name type="scientific">Araneus ventricosus</name>
    <name type="common">Orbweaver spider</name>
    <name type="synonym">Epeira ventricosa</name>
    <dbReference type="NCBI Taxonomy" id="182803"/>
    <lineage>
        <taxon>Eukaryota</taxon>
        <taxon>Metazoa</taxon>
        <taxon>Ecdysozoa</taxon>
        <taxon>Arthropoda</taxon>
        <taxon>Chelicerata</taxon>
        <taxon>Arachnida</taxon>
        <taxon>Araneae</taxon>
        <taxon>Araneomorphae</taxon>
        <taxon>Entelegynae</taxon>
        <taxon>Araneoidea</taxon>
        <taxon>Araneidae</taxon>
        <taxon>Araneus</taxon>
    </lineage>
</organism>
<dbReference type="AlphaFoldDB" id="A0A4Y2HIN5"/>
<reference evidence="1 2" key="1">
    <citation type="journal article" date="2019" name="Sci. Rep.">
        <title>Orb-weaving spider Araneus ventricosus genome elucidates the spidroin gene catalogue.</title>
        <authorList>
            <person name="Kono N."/>
            <person name="Nakamura H."/>
            <person name="Ohtoshi R."/>
            <person name="Moran D.A.P."/>
            <person name="Shinohara A."/>
            <person name="Yoshida Y."/>
            <person name="Fujiwara M."/>
            <person name="Mori M."/>
            <person name="Tomita M."/>
            <person name="Arakawa K."/>
        </authorList>
    </citation>
    <scope>NUCLEOTIDE SEQUENCE [LARGE SCALE GENOMIC DNA]</scope>
</reference>
<keyword evidence="2" id="KW-1185">Reference proteome</keyword>
<sequence>MSPTPTEEPNPSPVTQLISRSVQLASNANPPTQEVFFKQTSQMMSNMMNSFFSQMDNYYQMKAPTVNIQSFFVHLLCLQGSGSDYLDCLVC</sequence>
<gene>
    <name evidence="1" type="ORF">AVEN_185772_1</name>
</gene>
<dbReference type="EMBL" id="BGPR01001961">
    <property type="protein sequence ID" value="GBM65130.1"/>
    <property type="molecule type" value="Genomic_DNA"/>
</dbReference>
<proteinExistence type="predicted"/>
<name>A0A4Y2HIN5_ARAVE</name>
<dbReference type="Proteomes" id="UP000499080">
    <property type="component" value="Unassembled WGS sequence"/>
</dbReference>
<protein>
    <submittedName>
        <fullName evidence="1">Uncharacterized protein</fullName>
    </submittedName>
</protein>
<accession>A0A4Y2HIN5</accession>
<comment type="caution">
    <text evidence="1">The sequence shown here is derived from an EMBL/GenBank/DDBJ whole genome shotgun (WGS) entry which is preliminary data.</text>
</comment>
<evidence type="ECO:0000313" key="2">
    <source>
        <dbReference type="Proteomes" id="UP000499080"/>
    </source>
</evidence>